<sequence>MKYGMDDYEAAIRPVKRQLFEELAAKLQRRSPAVVSDGSGSPAGPSRVLEVGIGTGPNFPFFTAALAGVATGSAGEASGADSAAAGPAQIPAPTQIQIQLVGLDPNPEMLRFARESAAQAGVRLASGLPGGDAAGGDAGTTPAQSGAGSALEVAGLVEGDVGSLPFADGEFDAAVCTLVLCSVPSQAAALAELRRVVRPGGSLLLIEHVAAGPERLLMRLAQSVLTPLQRALADGCCLNRDTGRAVAEAGWDAREGGALRRFDLEGMSILAPHVAGVLPRA</sequence>
<comment type="caution">
    <text evidence="2">The sequence shown here is derived from an EMBL/GenBank/DDBJ whole genome shotgun (WGS) entry which is preliminary data.</text>
</comment>
<proteinExistence type="predicted"/>
<gene>
    <name evidence="2" type="ORF">HYH03_009667</name>
</gene>
<evidence type="ECO:0000313" key="3">
    <source>
        <dbReference type="Proteomes" id="UP000612055"/>
    </source>
</evidence>
<dbReference type="PANTHER" id="PTHR45036:SF1">
    <property type="entry name" value="METHYLTRANSFERASE LIKE 7A"/>
    <property type="match status" value="1"/>
</dbReference>
<evidence type="ECO:0000313" key="2">
    <source>
        <dbReference type="EMBL" id="KAG2491934.1"/>
    </source>
</evidence>
<feature type="domain" description="Methyltransferase type 11" evidence="1">
    <location>
        <begin position="97"/>
        <end position="204"/>
    </location>
</feature>
<dbReference type="GO" id="GO:0008757">
    <property type="term" value="F:S-adenosylmethionine-dependent methyltransferase activity"/>
    <property type="evidence" value="ECO:0007669"/>
    <property type="project" value="InterPro"/>
</dbReference>
<dbReference type="Proteomes" id="UP000612055">
    <property type="component" value="Unassembled WGS sequence"/>
</dbReference>
<dbReference type="InterPro" id="IPR052356">
    <property type="entry name" value="Thiol_S-MT"/>
</dbReference>
<dbReference type="OrthoDB" id="416496at2759"/>
<dbReference type="InterPro" id="IPR029063">
    <property type="entry name" value="SAM-dependent_MTases_sf"/>
</dbReference>
<dbReference type="SUPFAM" id="SSF53335">
    <property type="entry name" value="S-adenosyl-L-methionine-dependent methyltransferases"/>
    <property type="match status" value="1"/>
</dbReference>
<dbReference type="EMBL" id="JAEHOE010000048">
    <property type="protein sequence ID" value="KAG2491934.1"/>
    <property type="molecule type" value="Genomic_DNA"/>
</dbReference>
<evidence type="ECO:0000259" key="1">
    <source>
        <dbReference type="Pfam" id="PF08241"/>
    </source>
</evidence>
<name>A0A836BY67_9CHLO</name>
<dbReference type="AlphaFoldDB" id="A0A836BY67"/>
<organism evidence="2 3">
    <name type="scientific">Edaphochlamys debaryana</name>
    <dbReference type="NCBI Taxonomy" id="47281"/>
    <lineage>
        <taxon>Eukaryota</taxon>
        <taxon>Viridiplantae</taxon>
        <taxon>Chlorophyta</taxon>
        <taxon>core chlorophytes</taxon>
        <taxon>Chlorophyceae</taxon>
        <taxon>CS clade</taxon>
        <taxon>Chlamydomonadales</taxon>
        <taxon>Chlamydomonadales incertae sedis</taxon>
        <taxon>Edaphochlamys</taxon>
    </lineage>
</organism>
<keyword evidence="3" id="KW-1185">Reference proteome</keyword>
<accession>A0A836BY67</accession>
<protein>
    <recommendedName>
        <fullName evidence="1">Methyltransferase type 11 domain-containing protein</fullName>
    </recommendedName>
</protein>
<dbReference type="Pfam" id="PF08241">
    <property type="entry name" value="Methyltransf_11"/>
    <property type="match status" value="1"/>
</dbReference>
<reference evidence="2" key="1">
    <citation type="journal article" date="2020" name="bioRxiv">
        <title>Comparative genomics of Chlamydomonas.</title>
        <authorList>
            <person name="Craig R.J."/>
            <person name="Hasan A.R."/>
            <person name="Ness R.W."/>
            <person name="Keightley P.D."/>
        </authorList>
    </citation>
    <scope>NUCLEOTIDE SEQUENCE</scope>
    <source>
        <strain evidence="2">CCAP 11/70</strain>
    </source>
</reference>
<dbReference type="Gene3D" id="3.40.50.150">
    <property type="entry name" value="Vaccinia Virus protein VP39"/>
    <property type="match status" value="1"/>
</dbReference>
<dbReference type="InterPro" id="IPR013216">
    <property type="entry name" value="Methyltransf_11"/>
</dbReference>
<dbReference type="CDD" id="cd02440">
    <property type="entry name" value="AdoMet_MTases"/>
    <property type="match status" value="1"/>
</dbReference>
<dbReference type="PANTHER" id="PTHR45036">
    <property type="entry name" value="METHYLTRANSFERASE LIKE 7B"/>
    <property type="match status" value="1"/>
</dbReference>